<feature type="non-terminal residue" evidence="2">
    <location>
        <position position="82"/>
    </location>
</feature>
<dbReference type="Proteomes" id="UP000030669">
    <property type="component" value="Unassembled WGS sequence"/>
</dbReference>
<evidence type="ECO:0000313" key="2">
    <source>
        <dbReference type="EMBL" id="EPQ50107.1"/>
    </source>
</evidence>
<dbReference type="EMBL" id="KB469358">
    <property type="protein sequence ID" value="EPQ50107.1"/>
    <property type="molecule type" value="Genomic_DNA"/>
</dbReference>
<keyword evidence="3" id="KW-1185">Reference proteome</keyword>
<dbReference type="AlphaFoldDB" id="S7PRV4"/>
<feature type="domain" description="F-box" evidence="1">
    <location>
        <begin position="21"/>
        <end position="76"/>
    </location>
</feature>
<dbReference type="OrthoDB" id="2884925at2759"/>
<sequence length="82" mass="9776">MQLEIECIRLKRERNQLLPVQRLPAELLLQIINLAWTDCAPRHWEPVFLVGVTHVCSYWREISLTASQLWSRICLKNPRYFA</sequence>
<dbReference type="Pfam" id="PF12937">
    <property type="entry name" value="F-box-like"/>
    <property type="match status" value="1"/>
</dbReference>
<proteinExistence type="predicted"/>
<name>S7PRV4_GLOTA</name>
<evidence type="ECO:0000259" key="1">
    <source>
        <dbReference type="Pfam" id="PF12937"/>
    </source>
</evidence>
<accession>S7PRV4</accession>
<dbReference type="InterPro" id="IPR036047">
    <property type="entry name" value="F-box-like_dom_sf"/>
</dbReference>
<dbReference type="KEGG" id="gtr:GLOTRDRAFT_51031"/>
<dbReference type="RefSeq" id="XP_007871437.1">
    <property type="nucleotide sequence ID" value="XM_007873246.1"/>
</dbReference>
<dbReference type="Gene3D" id="1.20.1280.50">
    <property type="match status" value="1"/>
</dbReference>
<dbReference type="GeneID" id="19306782"/>
<protein>
    <recommendedName>
        <fullName evidence="1">F-box domain-containing protein</fullName>
    </recommendedName>
</protein>
<dbReference type="InterPro" id="IPR001810">
    <property type="entry name" value="F-box_dom"/>
</dbReference>
<dbReference type="HOGENOM" id="CLU_2564613_0_0_1"/>
<gene>
    <name evidence="2" type="ORF">GLOTRDRAFT_51031</name>
</gene>
<evidence type="ECO:0000313" key="3">
    <source>
        <dbReference type="Proteomes" id="UP000030669"/>
    </source>
</evidence>
<dbReference type="SUPFAM" id="SSF81383">
    <property type="entry name" value="F-box domain"/>
    <property type="match status" value="1"/>
</dbReference>
<reference evidence="2 3" key="1">
    <citation type="journal article" date="2012" name="Science">
        <title>The Paleozoic origin of enzymatic lignin decomposition reconstructed from 31 fungal genomes.</title>
        <authorList>
            <person name="Floudas D."/>
            <person name="Binder M."/>
            <person name="Riley R."/>
            <person name="Barry K."/>
            <person name="Blanchette R.A."/>
            <person name="Henrissat B."/>
            <person name="Martinez A.T."/>
            <person name="Otillar R."/>
            <person name="Spatafora J.W."/>
            <person name="Yadav J.S."/>
            <person name="Aerts A."/>
            <person name="Benoit I."/>
            <person name="Boyd A."/>
            <person name="Carlson A."/>
            <person name="Copeland A."/>
            <person name="Coutinho P.M."/>
            <person name="de Vries R.P."/>
            <person name="Ferreira P."/>
            <person name="Findley K."/>
            <person name="Foster B."/>
            <person name="Gaskell J."/>
            <person name="Glotzer D."/>
            <person name="Gorecki P."/>
            <person name="Heitman J."/>
            <person name="Hesse C."/>
            <person name="Hori C."/>
            <person name="Igarashi K."/>
            <person name="Jurgens J.A."/>
            <person name="Kallen N."/>
            <person name="Kersten P."/>
            <person name="Kohler A."/>
            <person name="Kuees U."/>
            <person name="Kumar T.K.A."/>
            <person name="Kuo A."/>
            <person name="LaButti K."/>
            <person name="Larrondo L.F."/>
            <person name="Lindquist E."/>
            <person name="Ling A."/>
            <person name="Lombard V."/>
            <person name="Lucas S."/>
            <person name="Lundell T."/>
            <person name="Martin R."/>
            <person name="McLaughlin D.J."/>
            <person name="Morgenstern I."/>
            <person name="Morin E."/>
            <person name="Murat C."/>
            <person name="Nagy L.G."/>
            <person name="Nolan M."/>
            <person name="Ohm R.A."/>
            <person name="Patyshakuliyeva A."/>
            <person name="Rokas A."/>
            <person name="Ruiz-Duenas F.J."/>
            <person name="Sabat G."/>
            <person name="Salamov A."/>
            <person name="Samejima M."/>
            <person name="Schmutz J."/>
            <person name="Slot J.C."/>
            <person name="St John F."/>
            <person name="Stenlid J."/>
            <person name="Sun H."/>
            <person name="Sun S."/>
            <person name="Syed K."/>
            <person name="Tsang A."/>
            <person name="Wiebenga A."/>
            <person name="Young D."/>
            <person name="Pisabarro A."/>
            <person name="Eastwood D.C."/>
            <person name="Martin F."/>
            <person name="Cullen D."/>
            <person name="Grigoriev I.V."/>
            <person name="Hibbett D.S."/>
        </authorList>
    </citation>
    <scope>NUCLEOTIDE SEQUENCE [LARGE SCALE GENOMIC DNA]</scope>
    <source>
        <strain evidence="2 3">ATCC 11539</strain>
    </source>
</reference>
<organism evidence="2 3">
    <name type="scientific">Gloeophyllum trabeum (strain ATCC 11539 / FP-39264 / Madison 617)</name>
    <name type="common">Brown rot fungus</name>
    <dbReference type="NCBI Taxonomy" id="670483"/>
    <lineage>
        <taxon>Eukaryota</taxon>
        <taxon>Fungi</taxon>
        <taxon>Dikarya</taxon>
        <taxon>Basidiomycota</taxon>
        <taxon>Agaricomycotina</taxon>
        <taxon>Agaricomycetes</taxon>
        <taxon>Gloeophyllales</taxon>
        <taxon>Gloeophyllaceae</taxon>
        <taxon>Gloeophyllum</taxon>
    </lineage>
</organism>